<feature type="compositionally biased region" description="Basic and acidic residues" evidence="10">
    <location>
        <begin position="294"/>
        <end position="303"/>
    </location>
</feature>
<evidence type="ECO:0000256" key="3">
    <source>
        <dbReference type="ARBA" id="ARBA00022490"/>
    </source>
</evidence>
<feature type="domain" description="EB1 C-terminal" evidence="12">
    <location>
        <begin position="201"/>
        <end position="272"/>
    </location>
</feature>
<evidence type="ECO:0000256" key="7">
    <source>
        <dbReference type="ARBA" id="ARBA00023212"/>
    </source>
</evidence>
<name>A0A2A2L7J9_9BILA</name>
<dbReference type="FunFam" id="1.10.418.10:FF:000028">
    <property type="entry name" value="RP/EB family microtubule-associated protein"/>
    <property type="match status" value="1"/>
</dbReference>
<keyword evidence="4" id="KW-0132">Cell division</keyword>
<proteinExistence type="inferred from homology"/>
<evidence type="ECO:0000256" key="2">
    <source>
        <dbReference type="ARBA" id="ARBA00010729"/>
    </source>
</evidence>
<sequence length="326" mass="35387">MVNNVYVSAVTQDNISRHELLAWVNGNLSSNLSKLEEMASGAAYCQLTDILFRNKIILKKVKFNPRSELDSLNNWKLLTTAWKEIGVDKPVNVEKLMKAKFQDNFEFLQWFYKFFNANCDGAPYDPVEARGGEALPASGKGGAAPAARPAVARAPLAQRPAPATTQPAAAATAAVVKKTTPLPSTKNGAAAPAPAKAAAGDKGGETAEVKELKALLTEQQEVAVTIENERDFYFNKLRRVEVMCTSAKEKGVQVDIDKVLSVLYATEDVPPEDEESIVDEHNENIQAEPEQEVEEPKAVEPEHPPAASSPVQKPVAATADDDEETF</sequence>
<evidence type="ECO:0000313" key="13">
    <source>
        <dbReference type="EMBL" id="PAV82098.1"/>
    </source>
</evidence>
<dbReference type="Gene3D" id="1.20.5.1430">
    <property type="match status" value="1"/>
</dbReference>
<keyword evidence="7" id="KW-0206">Cytoskeleton</keyword>
<dbReference type="InterPro" id="IPR036133">
    <property type="entry name" value="EB1_C_sf"/>
</dbReference>
<dbReference type="AlphaFoldDB" id="A0A2A2L7J9"/>
<evidence type="ECO:0000256" key="6">
    <source>
        <dbReference type="ARBA" id="ARBA00022776"/>
    </source>
</evidence>
<dbReference type="SUPFAM" id="SSF140612">
    <property type="entry name" value="EB1 dimerisation domain-like"/>
    <property type="match status" value="1"/>
</dbReference>
<feature type="region of interest" description="Disordered" evidence="10">
    <location>
        <begin position="181"/>
        <end position="204"/>
    </location>
</feature>
<dbReference type="InterPro" id="IPR027328">
    <property type="entry name" value="MAPRE"/>
</dbReference>
<dbReference type="GO" id="GO:0008017">
    <property type="term" value="F:microtubule binding"/>
    <property type="evidence" value="ECO:0007669"/>
    <property type="project" value="InterPro"/>
</dbReference>
<dbReference type="Gene3D" id="1.10.418.10">
    <property type="entry name" value="Calponin-like domain"/>
    <property type="match status" value="1"/>
</dbReference>
<dbReference type="Pfam" id="PF03271">
    <property type="entry name" value="EB1"/>
    <property type="match status" value="1"/>
</dbReference>
<dbReference type="GO" id="GO:0005874">
    <property type="term" value="C:microtubule"/>
    <property type="evidence" value="ECO:0007669"/>
    <property type="project" value="UniProtKB-KW"/>
</dbReference>
<dbReference type="InterPro" id="IPR004953">
    <property type="entry name" value="EB1_C"/>
</dbReference>
<dbReference type="OrthoDB" id="2119228at2759"/>
<evidence type="ECO:0000256" key="5">
    <source>
        <dbReference type="ARBA" id="ARBA00022701"/>
    </source>
</evidence>
<dbReference type="EMBL" id="LIAE01007081">
    <property type="protein sequence ID" value="PAV82098.1"/>
    <property type="molecule type" value="Genomic_DNA"/>
</dbReference>
<feature type="domain" description="Calponin-homology (CH)" evidence="11">
    <location>
        <begin position="14"/>
        <end position="116"/>
    </location>
</feature>
<accession>A0A2A2L7J9</accession>
<evidence type="ECO:0000256" key="9">
    <source>
        <dbReference type="PROSITE-ProRule" id="PRU00576"/>
    </source>
</evidence>
<evidence type="ECO:0000259" key="12">
    <source>
        <dbReference type="PROSITE" id="PS51230"/>
    </source>
</evidence>
<keyword evidence="6" id="KW-0498">Mitosis</keyword>
<dbReference type="SUPFAM" id="SSF47576">
    <property type="entry name" value="Calponin-homology domain, CH-domain"/>
    <property type="match status" value="1"/>
</dbReference>
<dbReference type="GO" id="GO:0051301">
    <property type="term" value="P:cell division"/>
    <property type="evidence" value="ECO:0007669"/>
    <property type="project" value="UniProtKB-KW"/>
</dbReference>
<dbReference type="PROSITE" id="PS51230">
    <property type="entry name" value="EB1_C"/>
    <property type="match status" value="1"/>
</dbReference>
<dbReference type="PROSITE" id="PS50021">
    <property type="entry name" value="CH"/>
    <property type="match status" value="1"/>
</dbReference>
<evidence type="ECO:0000256" key="10">
    <source>
        <dbReference type="SAM" id="MobiDB-lite"/>
    </source>
</evidence>
<reference evidence="13 14" key="1">
    <citation type="journal article" date="2017" name="Curr. Biol.">
        <title>Genome architecture and evolution of a unichromosomal asexual nematode.</title>
        <authorList>
            <person name="Fradin H."/>
            <person name="Zegar C."/>
            <person name="Gutwein M."/>
            <person name="Lucas J."/>
            <person name="Kovtun M."/>
            <person name="Corcoran D."/>
            <person name="Baugh L.R."/>
            <person name="Kiontke K."/>
            <person name="Gunsalus K."/>
            <person name="Fitch D.H."/>
            <person name="Piano F."/>
        </authorList>
    </citation>
    <scope>NUCLEOTIDE SEQUENCE [LARGE SCALE GENOMIC DNA]</scope>
    <source>
        <strain evidence="13">PF1309</strain>
    </source>
</reference>
<comment type="subcellular location">
    <subcellularLocation>
        <location evidence="1">Cytoplasm</location>
        <location evidence="1">Cytoskeleton</location>
    </subcellularLocation>
</comment>
<dbReference type="STRING" id="2018661.A0A2A2L7J9"/>
<dbReference type="InterPro" id="IPR036872">
    <property type="entry name" value="CH_dom_sf"/>
</dbReference>
<feature type="region of interest" description="Disordered" evidence="10">
    <location>
        <begin position="267"/>
        <end position="326"/>
    </location>
</feature>
<keyword evidence="5 9" id="KW-0493">Microtubule</keyword>
<evidence type="ECO:0000256" key="1">
    <source>
        <dbReference type="ARBA" id="ARBA00004245"/>
    </source>
</evidence>
<organism evidence="13 14">
    <name type="scientific">Diploscapter pachys</name>
    <dbReference type="NCBI Taxonomy" id="2018661"/>
    <lineage>
        <taxon>Eukaryota</taxon>
        <taxon>Metazoa</taxon>
        <taxon>Ecdysozoa</taxon>
        <taxon>Nematoda</taxon>
        <taxon>Chromadorea</taxon>
        <taxon>Rhabditida</taxon>
        <taxon>Rhabditina</taxon>
        <taxon>Rhabditomorpha</taxon>
        <taxon>Rhabditoidea</taxon>
        <taxon>Rhabditidae</taxon>
        <taxon>Diploscapter</taxon>
    </lineage>
</organism>
<evidence type="ECO:0000259" key="11">
    <source>
        <dbReference type="PROSITE" id="PS50021"/>
    </source>
</evidence>
<dbReference type="Pfam" id="PF00307">
    <property type="entry name" value="CH"/>
    <property type="match status" value="1"/>
</dbReference>
<keyword evidence="8" id="KW-0131">Cell cycle</keyword>
<evidence type="ECO:0000256" key="8">
    <source>
        <dbReference type="ARBA" id="ARBA00023306"/>
    </source>
</evidence>
<comment type="caution">
    <text evidence="13">The sequence shown here is derived from an EMBL/GenBank/DDBJ whole genome shotgun (WGS) entry which is preliminary data.</text>
</comment>
<evidence type="ECO:0008006" key="15">
    <source>
        <dbReference type="Google" id="ProtNLM"/>
    </source>
</evidence>
<dbReference type="Proteomes" id="UP000218231">
    <property type="component" value="Unassembled WGS sequence"/>
</dbReference>
<evidence type="ECO:0000256" key="4">
    <source>
        <dbReference type="ARBA" id="ARBA00022618"/>
    </source>
</evidence>
<evidence type="ECO:0000313" key="14">
    <source>
        <dbReference type="Proteomes" id="UP000218231"/>
    </source>
</evidence>
<keyword evidence="3" id="KW-0963">Cytoplasm</keyword>
<dbReference type="PANTHER" id="PTHR10623">
    <property type="entry name" value="MICROTUBULE-ASSOCIATED PROTEIN RP/EB FAMILY MEMBER"/>
    <property type="match status" value="1"/>
</dbReference>
<keyword evidence="14" id="KW-1185">Reference proteome</keyword>
<protein>
    <recommendedName>
        <fullName evidence="15">Microtubule-associated protein RP/EB family member 1</fullName>
    </recommendedName>
</protein>
<comment type="similarity">
    <text evidence="2">Belongs to the MAPRE family.</text>
</comment>
<dbReference type="InterPro" id="IPR001715">
    <property type="entry name" value="CH_dom"/>
</dbReference>
<gene>
    <name evidence="13" type="ORF">WR25_27005</name>
</gene>
<feature type="compositionally biased region" description="Low complexity" evidence="10">
    <location>
        <begin position="181"/>
        <end position="200"/>
    </location>
</feature>